<protein>
    <submittedName>
        <fullName evidence="3">Polysaccharide deacetylase family protein</fullName>
        <ecNumber evidence="3">3.-.-.-</ecNumber>
    </submittedName>
</protein>
<proteinExistence type="predicted"/>
<sequence length="250" mass="27951">MIWSLLWRWLLILVVFAGGTVLAFGGNFWMGVSLHIFLVGYLLSGTLNPSSRLFGKVRTRCGSGIWLTLDDGPDPDDTPMVLDLLDRYGAKATFFVIGQKAEKYPDLIREIHRRGHQLGNHSWSHPRAFFWCLGPIRTYREIVKCQRTIERITGAAPTVFRAPVGHYNVFVHPVLKREKLELIGWSSRGFDGVGADFESVRERIRASANDGSIVLAHEATPIAGKVVTDILDLAQERGWTCSIPAHGSLQ</sequence>
<feature type="domain" description="NodB homology" evidence="2">
    <location>
        <begin position="63"/>
        <end position="242"/>
    </location>
</feature>
<dbReference type="CDD" id="cd10917">
    <property type="entry name" value="CE4_NodB_like_6s_7s"/>
    <property type="match status" value="1"/>
</dbReference>
<dbReference type="PANTHER" id="PTHR10587:SF137">
    <property type="entry name" value="4-DEOXY-4-FORMAMIDO-L-ARABINOSE-PHOSPHOUNDECAPRENOL DEFORMYLASE ARND-RELATED"/>
    <property type="match status" value="1"/>
</dbReference>
<dbReference type="PANTHER" id="PTHR10587">
    <property type="entry name" value="GLYCOSYL TRANSFERASE-RELATED"/>
    <property type="match status" value="1"/>
</dbReference>
<evidence type="ECO:0000256" key="1">
    <source>
        <dbReference type="SAM" id="Phobius"/>
    </source>
</evidence>
<dbReference type="EC" id="3.-.-.-" evidence="3"/>
<accession>A0ABW5D9A7</accession>
<feature type="transmembrane region" description="Helical" evidence="1">
    <location>
        <begin position="27"/>
        <end position="48"/>
    </location>
</feature>
<name>A0ABW5D9A7_9BACT</name>
<keyword evidence="3" id="KW-0378">Hydrolase</keyword>
<organism evidence="3 4">
    <name type="scientific">Luteolibacter algae</name>
    <dbReference type="NCBI Taxonomy" id="454151"/>
    <lineage>
        <taxon>Bacteria</taxon>
        <taxon>Pseudomonadati</taxon>
        <taxon>Verrucomicrobiota</taxon>
        <taxon>Verrucomicrobiia</taxon>
        <taxon>Verrucomicrobiales</taxon>
        <taxon>Verrucomicrobiaceae</taxon>
        <taxon>Luteolibacter</taxon>
    </lineage>
</organism>
<dbReference type="Gene3D" id="3.20.20.370">
    <property type="entry name" value="Glycoside hydrolase/deacetylase"/>
    <property type="match status" value="1"/>
</dbReference>
<dbReference type="PROSITE" id="PS51677">
    <property type="entry name" value="NODB"/>
    <property type="match status" value="1"/>
</dbReference>
<keyword evidence="1" id="KW-1133">Transmembrane helix</keyword>
<dbReference type="GO" id="GO:0016787">
    <property type="term" value="F:hydrolase activity"/>
    <property type="evidence" value="ECO:0007669"/>
    <property type="project" value="UniProtKB-KW"/>
</dbReference>
<dbReference type="InterPro" id="IPR011330">
    <property type="entry name" value="Glyco_hydro/deAcase_b/a-brl"/>
</dbReference>
<dbReference type="InterPro" id="IPR002509">
    <property type="entry name" value="NODB_dom"/>
</dbReference>
<gene>
    <name evidence="3" type="ORF">ACFSSA_05860</name>
</gene>
<dbReference type="RefSeq" id="WP_386819203.1">
    <property type="nucleotide sequence ID" value="NZ_JBHUIT010000003.1"/>
</dbReference>
<dbReference type="InterPro" id="IPR050248">
    <property type="entry name" value="Polysacc_deacetylase_ArnD"/>
</dbReference>
<evidence type="ECO:0000313" key="3">
    <source>
        <dbReference type="EMBL" id="MFD2256191.1"/>
    </source>
</evidence>
<dbReference type="EMBL" id="JBHUIT010000003">
    <property type="protein sequence ID" value="MFD2256191.1"/>
    <property type="molecule type" value="Genomic_DNA"/>
</dbReference>
<keyword evidence="4" id="KW-1185">Reference proteome</keyword>
<dbReference type="SUPFAM" id="SSF88713">
    <property type="entry name" value="Glycoside hydrolase/deacetylase"/>
    <property type="match status" value="1"/>
</dbReference>
<comment type="caution">
    <text evidence="3">The sequence shown here is derived from an EMBL/GenBank/DDBJ whole genome shotgun (WGS) entry which is preliminary data.</text>
</comment>
<dbReference type="Pfam" id="PF01522">
    <property type="entry name" value="Polysacc_deac_1"/>
    <property type="match status" value="1"/>
</dbReference>
<reference evidence="4" key="1">
    <citation type="journal article" date="2019" name="Int. J. Syst. Evol. Microbiol.">
        <title>The Global Catalogue of Microorganisms (GCM) 10K type strain sequencing project: providing services to taxonomists for standard genome sequencing and annotation.</title>
        <authorList>
            <consortium name="The Broad Institute Genomics Platform"/>
            <consortium name="The Broad Institute Genome Sequencing Center for Infectious Disease"/>
            <person name="Wu L."/>
            <person name="Ma J."/>
        </authorList>
    </citation>
    <scope>NUCLEOTIDE SEQUENCE [LARGE SCALE GENOMIC DNA]</scope>
    <source>
        <strain evidence="4">CGMCC 4.7106</strain>
    </source>
</reference>
<keyword evidence="1" id="KW-0812">Transmembrane</keyword>
<evidence type="ECO:0000313" key="4">
    <source>
        <dbReference type="Proteomes" id="UP001597375"/>
    </source>
</evidence>
<keyword evidence="1" id="KW-0472">Membrane</keyword>
<dbReference type="Proteomes" id="UP001597375">
    <property type="component" value="Unassembled WGS sequence"/>
</dbReference>
<evidence type="ECO:0000259" key="2">
    <source>
        <dbReference type="PROSITE" id="PS51677"/>
    </source>
</evidence>